<reference evidence="5 6" key="1">
    <citation type="submission" date="2023-05" db="EMBL/GenBank/DDBJ databases">
        <title>Gordonibacter KGMB12511T sp. nov., isolated from faeces of healthy Korean.</title>
        <authorList>
            <person name="Kim H.S."/>
            <person name="Kim J.-S."/>
            <person name="Suh M.K."/>
            <person name="Eom M.K."/>
            <person name="Do H.E."/>
            <person name="Lee J.-S."/>
        </authorList>
    </citation>
    <scope>NUCLEOTIDE SEQUENCE [LARGE SCALE GENOMIC DNA]</scope>
    <source>
        <strain evidence="5 6">KGMB12511</strain>
    </source>
</reference>
<dbReference type="EMBL" id="JASJEU010000003">
    <property type="protein sequence ID" value="MDJ1649264.1"/>
    <property type="molecule type" value="Genomic_DNA"/>
</dbReference>
<evidence type="ECO:0000313" key="6">
    <source>
        <dbReference type="Proteomes" id="UP001232750"/>
    </source>
</evidence>
<comment type="similarity">
    <text evidence="1">Belongs to the peptidase S51 family.</text>
</comment>
<comment type="caution">
    <text evidence="5">The sequence shown here is derived from an EMBL/GenBank/DDBJ whole genome shotgun (WGS) entry which is preliminary data.</text>
</comment>
<protein>
    <submittedName>
        <fullName evidence="5">Type 1 glutamine amidotransferase-like domain-containing protein</fullName>
    </submittedName>
</protein>
<evidence type="ECO:0000256" key="1">
    <source>
        <dbReference type="ARBA" id="ARBA00006534"/>
    </source>
</evidence>
<gene>
    <name evidence="5" type="ORF">QNJ86_00470</name>
</gene>
<dbReference type="SUPFAM" id="SSF52317">
    <property type="entry name" value="Class I glutamine amidotransferase-like"/>
    <property type="match status" value="1"/>
</dbReference>
<keyword evidence="4" id="KW-0720">Serine protease</keyword>
<dbReference type="RefSeq" id="WP_283830596.1">
    <property type="nucleotide sequence ID" value="NZ_JASJEU010000003.1"/>
</dbReference>
<dbReference type="Pfam" id="PF03575">
    <property type="entry name" value="Peptidase_S51"/>
    <property type="match status" value="1"/>
</dbReference>
<keyword evidence="2" id="KW-0645">Protease</keyword>
<dbReference type="Gene3D" id="3.40.50.880">
    <property type="match status" value="1"/>
</dbReference>
<evidence type="ECO:0000256" key="4">
    <source>
        <dbReference type="ARBA" id="ARBA00022825"/>
    </source>
</evidence>
<name>A0ABT7DIC8_9ACTN</name>
<keyword evidence="3" id="KW-0378">Hydrolase</keyword>
<dbReference type="InterPro" id="IPR029062">
    <property type="entry name" value="Class_I_gatase-like"/>
</dbReference>
<proteinExistence type="inferred from homology"/>
<evidence type="ECO:0000256" key="2">
    <source>
        <dbReference type="ARBA" id="ARBA00022670"/>
    </source>
</evidence>
<organism evidence="5 6">
    <name type="scientific">Gordonibacter faecis</name>
    <dbReference type="NCBI Taxonomy" id="3047475"/>
    <lineage>
        <taxon>Bacteria</taxon>
        <taxon>Bacillati</taxon>
        <taxon>Actinomycetota</taxon>
        <taxon>Coriobacteriia</taxon>
        <taxon>Eggerthellales</taxon>
        <taxon>Eggerthellaceae</taxon>
        <taxon>Gordonibacter</taxon>
    </lineage>
</organism>
<dbReference type="PANTHER" id="PTHR20842:SF0">
    <property type="entry name" value="ALPHA-ASPARTYL DIPEPTIDASE"/>
    <property type="match status" value="1"/>
</dbReference>
<keyword evidence="6" id="KW-1185">Reference proteome</keyword>
<dbReference type="InterPro" id="IPR005320">
    <property type="entry name" value="Peptidase_S51"/>
</dbReference>
<evidence type="ECO:0000256" key="3">
    <source>
        <dbReference type="ARBA" id="ARBA00022801"/>
    </source>
</evidence>
<dbReference type="PANTHER" id="PTHR20842">
    <property type="entry name" value="PROTEASE S51 ALPHA-ASPARTYL DIPEPTIDASE"/>
    <property type="match status" value="1"/>
</dbReference>
<accession>A0ABT7DIC8</accession>
<dbReference type="Proteomes" id="UP001232750">
    <property type="component" value="Unassembled WGS sequence"/>
</dbReference>
<evidence type="ECO:0000313" key="5">
    <source>
        <dbReference type="EMBL" id="MDJ1649264.1"/>
    </source>
</evidence>
<sequence length="204" mass="22606">MTKLFLVSMFQNVAKLLRTVEPNLQHKTVTYIPTASNVEKLGFFTKIGKWHLKRLGLAVEELDISTASPEVIASTLTSNDFIFVAGGNTFYLLQELRKTGADKILVNEVRNGKLYIGESAGAIVTAPNIAYSADMDCPEKAPDLKDCAGLRLVDFFVVPHDKNWEMGKAAQTIRDTFSETLDLRVISDNQAIVVSGDEVRILER</sequence>